<dbReference type="InterPro" id="IPR046960">
    <property type="entry name" value="PPR_At4g14850-like_plant"/>
</dbReference>
<keyword evidence="1" id="KW-0677">Repeat</keyword>
<feature type="repeat" description="PPR" evidence="2">
    <location>
        <begin position="111"/>
        <end position="145"/>
    </location>
</feature>
<dbReference type="Gramene" id="KRH53337">
    <property type="protein sequence ID" value="KRH53337"/>
    <property type="gene ID" value="GLYMA_06G119900"/>
</dbReference>
<dbReference type="PaxDb" id="3847-GLYMA06G12586.1"/>
<keyword evidence="5" id="KW-1185">Reference proteome</keyword>
<dbReference type="AlphaFoldDB" id="A0A0R0JKA9"/>
<accession>A0A0R0JKA9</accession>
<dbReference type="InParanoid" id="A0A0R0JKA9"/>
<sequence>MNSDPSQEVHRDAFVLATFLGACADLLALDCGKQVHAHVFVDGMGLELDRVLCSSLINLYGKYGDLDSAARVESFVRDVDEFSLSALISGYANAGRMREARRVFDSKVDPCSVLWNSIISGCVSNGEEMEAVNLFSAMLRDGVRGDASTVANILSVASGLLVVELVKQIHVCL</sequence>
<gene>
    <name evidence="3" type="ORF">GLYMA_06G119900</name>
</gene>
<evidence type="ECO:0000313" key="4">
    <source>
        <dbReference type="EnsemblPlants" id="KRH53337"/>
    </source>
</evidence>
<protein>
    <recommendedName>
        <fullName evidence="6">Pentatricopeptide repeat-containing protein</fullName>
    </recommendedName>
</protein>
<reference evidence="3 4" key="1">
    <citation type="journal article" date="2010" name="Nature">
        <title>Genome sequence of the palaeopolyploid soybean.</title>
        <authorList>
            <person name="Schmutz J."/>
            <person name="Cannon S.B."/>
            <person name="Schlueter J."/>
            <person name="Ma J."/>
            <person name="Mitros T."/>
            <person name="Nelson W."/>
            <person name="Hyten D.L."/>
            <person name="Song Q."/>
            <person name="Thelen J.J."/>
            <person name="Cheng J."/>
            <person name="Xu D."/>
            <person name="Hellsten U."/>
            <person name="May G.D."/>
            <person name="Yu Y."/>
            <person name="Sakurai T."/>
            <person name="Umezawa T."/>
            <person name="Bhattacharyya M.K."/>
            <person name="Sandhu D."/>
            <person name="Valliyodan B."/>
            <person name="Lindquist E."/>
            <person name="Peto M."/>
            <person name="Grant D."/>
            <person name="Shu S."/>
            <person name="Goodstein D."/>
            <person name="Barry K."/>
            <person name="Futrell-Griggs M."/>
            <person name="Abernathy B."/>
            <person name="Du J."/>
            <person name="Tian Z."/>
            <person name="Zhu L."/>
            <person name="Gill N."/>
            <person name="Joshi T."/>
            <person name="Libault M."/>
            <person name="Sethuraman A."/>
            <person name="Zhang X.-C."/>
            <person name="Shinozaki K."/>
            <person name="Nguyen H.T."/>
            <person name="Wing R.A."/>
            <person name="Cregan P."/>
            <person name="Specht J."/>
            <person name="Grimwood J."/>
            <person name="Rokhsar D."/>
            <person name="Stacey G."/>
            <person name="Shoemaker R.C."/>
            <person name="Jackson S.A."/>
        </authorList>
    </citation>
    <scope>NUCLEOTIDE SEQUENCE [LARGE SCALE GENOMIC DNA]</scope>
    <source>
        <strain evidence="4">cv. Williams 82</strain>
        <tissue evidence="3">Callus</tissue>
    </source>
</reference>
<evidence type="ECO:0000256" key="1">
    <source>
        <dbReference type="ARBA" id="ARBA00022737"/>
    </source>
</evidence>
<dbReference type="Pfam" id="PF13041">
    <property type="entry name" value="PPR_2"/>
    <property type="match status" value="1"/>
</dbReference>
<dbReference type="GO" id="GO:0009451">
    <property type="term" value="P:RNA modification"/>
    <property type="evidence" value="ECO:0007669"/>
    <property type="project" value="InterPro"/>
</dbReference>
<dbReference type="OrthoDB" id="10508048at2759"/>
<dbReference type="PANTHER" id="PTHR47926">
    <property type="entry name" value="PENTATRICOPEPTIDE REPEAT-CONTAINING PROTEIN"/>
    <property type="match status" value="1"/>
</dbReference>
<evidence type="ECO:0008006" key="6">
    <source>
        <dbReference type="Google" id="ProtNLM"/>
    </source>
</evidence>
<reference evidence="3" key="3">
    <citation type="submission" date="2018-07" db="EMBL/GenBank/DDBJ databases">
        <title>WGS assembly of Glycine max.</title>
        <authorList>
            <person name="Schmutz J."/>
            <person name="Cannon S."/>
            <person name="Schlueter J."/>
            <person name="Ma J."/>
            <person name="Mitros T."/>
            <person name="Nelson W."/>
            <person name="Hyten D."/>
            <person name="Song Q."/>
            <person name="Thelen J."/>
            <person name="Cheng J."/>
            <person name="Xu D."/>
            <person name="Hellsten U."/>
            <person name="May G."/>
            <person name="Yu Y."/>
            <person name="Sakurai T."/>
            <person name="Umezawa T."/>
            <person name="Bhattacharyya M."/>
            <person name="Sandhu D."/>
            <person name="Valliyodan B."/>
            <person name="Lindquist E."/>
            <person name="Peto M."/>
            <person name="Grant D."/>
            <person name="Shu S."/>
            <person name="Goodstein D."/>
            <person name="Barry K."/>
            <person name="Futrell-Griggs M."/>
            <person name="Abernathy B."/>
            <person name="Du J."/>
            <person name="Tian Z."/>
            <person name="Zhu L."/>
            <person name="Gill N."/>
            <person name="Joshi T."/>
            <person name="Libault M."/>
            <person name="Sethuraman A."/>
            <person name="Zhang X."/>
            <person name="Shinozaki K."/>
            <person name="Nguyen H."/>
            <person name="Wing R."/>
            <person name="Cregan P."/>
            <person name="Specht J."/>
            <person name="Grimwood J."/>
            <person name="Rokhsar D."/>
            <person name="Stacey G."/>
            <person name="Shoemaker R."/>
            <person name="Jackson S."/>
        </authorList>
    </citation>
    <scope>NUCLEOTIDE SEQUENCE</scope>
    <source>
        <tissue evidence="3">Callus</tissue>
    </source>
</reference>
<dbReference type="SMR" id="A0A0R0JKA9"/>
<organism evidence="3">
    <name type="scientific">Glycine max</name>
    <name type="common">Soybean</name>
    <name type="synonym">Glycine hispida</name>
    <dbReference type="NCBI Taxonomy" id="3847"/>
    <lineage>
        <taxon>Eukaryota</taxon>
        <taxon>Viridiplantae</taxon>
        <taxon>Streptophyta</taxon>
        <taxon>Embryophyta</taxon>
        <taxon>Tracheophyta</taxon>
        <taxon>Spermatophyta</taxon>
        <taxon>Magnoliopsida</taxon>
        <taxon>eudicotyledons</taxon>
        <taxon>Gunneridae</taxon>
        <taxon>Pentapetalae</taxon>
        <taxon>rosids</taxon>
        <taxon>fabids</taxon>
        <taxon>Fabales</taxon>
        <taxon>Fabaceae</taxon>
        <taxon>Papilionoideae</taxon>
        <taxon>50 kb inversion clade</taxon>
        <taxon>NPAAA clade</taxon>
        <taxon>indigoferoid/millettioid clade</taxon>
        <taxon>Phaseoleae</taxon>
        <taxon>Glycine</taxon>
        <taxon>Glycine subgen. Soja</taxon>
    </lineage>
</organism>
<dbReference type="Gene3D" id="1.25.40.10">
    <property type="entry name" value="Tetratricopeptide repeat domain"/>
    <property type="match status" value="1"/>
</dbReference>
<evidence type="ECO:0000313" key="5">
    <source>
        <dbReference type="Proteomes" id="UP000008827"/>
    </source>
</evidence>
<dbReference type="Proteomes" id="UP000008827">
    <property type="component" value="Chromosome 6"/>
</dbReference>
<dbReference type="PROSITE" id="PS51375">
    <property type="entry name" value="PPR"/>
    <property type="match status" value="1"/>
</dbReference>
<proteinExistence type="predicted"/>
<dbReference type="OMA" id="YPSQQNM"/>
<dbReference type="InterPro" id="IPR011990">
    <property type="entry name" value="TPR-like_helical_dom_sf"/>
</dbReference>
<dbReference type="GO" id="GO:0003723">
    <property type="term" value="F:RNA binding"/>
    <property type="evidence" value="ECO:0007669"/>
    <property type="project" value="InterPro"/>
</dbReference>
<evidence type="ECO:0000313" key="3">
    <source>
        <dbReference type="EMBL" id="KRH53337.1"/>
    </source>
</evidence>
<dbReference type="NCBIfam" id="TIGR00756">
    <property type="entry name" value="PPR"/>
    <property type="match status" value="2"/>
</dbReference>
<evidence type="ECO:0000256" key="2">
    <source>
        <dbReference type="PROSITE-ProRule" id="PRU00708"/>
    </source>
</evidence>
<dbReference type="EnsemblPlants" id="KRH53337">
    <property type="protein sequence ID" value="KRH53337"/>
    <property type="gene ID" value="GLYMA_06G119900"/>
</dbReference>
<name>A0A0R0JKA9_SOYBN</name>
<dbReference type="EMBL" id="CM000839">
    <property type="protein sequence ID" value="KRH53337.1"/>
    <property type="molecule type" value="Genomic_DNA"/>
</dbReference>
<dbReference type="Pfam" id="PF01535">
    <property type="entry name" value="PPR"/>
    <property type="match status" value="2"/>
</dbReference>
<reference evidence="4" key="2">
    <citation type="submission" date="2018-02" db="UniProtKB">
        <authorList>
            <consortium name="EnsemblPlants"/>
        </authorList>
    </citation>
    <scope>IDENTIFICATION</scope>
    <source>
        <strain evidence="4">Williams 82</strain>
    </source>
</reference>
<dbReference type="InterPro" id="IPR002885">
    <property type="entry name" value="PPR_rpt"/>
</dbReference>